<dbReference type="Proteomes" id="UP000266841">
    <property type="component" value="Unassembled WGS sequence"/>
</dbReference>
<sequence length="504" mass="53222">NPAPRGRRRRRRAEPAPEPQEFEPVAEAPADGVVEEPQAAAVEAEPAPEPHEFEPVAEAPADGVMEEPQAAAVEAEPAAEPVAVEAEPDPEAQEFEPVAEAPVVEVVEGPQPVEHIAEDMNNVSEDAALVGGGAEPPAGDEDEDVPLDDVGAAFELDKEGEDAEVLATEGGRGAKRDVTLDNGEVHYPASKRQRRVDPSPGETQASAAASQDARNVDEAVPLADPPAILVGGEEAAEDYDSDSDSFGDPEEDPEVKEYFESLEARYQAQRTASAASAARLAPRVEHASDQPEGPDSYGQPARKRGRITVGDEDVPRDGGGVAFELNEEVDTDPVQATEGGSLLGKIYRAQQADHASDQPAGPSEDCLPAAKTARVDGGYECSPVGEVQRPTPHLDQKWDGGEKPNTNDPKFPNAMPNHSHRAGRLKQTNKRNKRSSASKRSLSSRKQGGKVQSSGRSGPKSRPSGGGSARLARANAARQRRADSRRAAVDARRGLPLAGVGLLP</sequence>
<gene>
    <name evidence="2" type="ORF">THAOC_37406</name>
</gene>
<evidence type="ECO:0000313" key="2">
    <source>
        <dbReference type="EMBL" id="EJK44087.1"/>
    </source>
</evidence>
<dbReference type="AlphaFoldDB" id="K0RC29"/>
<feature type="compositionally biased region" description="Basic residues" evidence="1">
    <location>
        <begin position="418"/>
        <end position="437"/>
    </location>
</feature>
<protein>
    <submittedName>
        <fullName evidence="2">Uncharacterized protein</fullName>
    </submittedName>
</protein>
<organism evidence="2 3">
    <name type="scientific">Thalassiosira oceanica</name>
    <name type="common">Marine diatom</name>
    <dbReference type="NCBI Taxonomy" id="159749"/>
    <lineage>
        <taxon>Eukaryota</taxon>
        <taxon>Sar</taxon>
        <taxon>Stramenopiles</taxon>
        <taxon>Ochrophyta</taxon>
        <taxon>Bacillariophyta</taxon>
        <taxon>Coscinodiscophyceae</taxon>
        <taxon>Thalassiosirophycidae</taxon>
        <taxon>Thalassiosirales</taxon>
        <taxon>Thalassiosiraceae</taxon>
        <taxon>Thalassiosira</taxon>
    </lineage>
</organism>
<comment type="caution">
    <text evidence="2">The sequence shown here is derived from an EMBL/GenBank/DDBJ whole genome shotgun (WGS) entry which is preliminary data.</text>
</comment>
<reference evidence="2 3" key="1">
    <citation type="journal article" date="2012" name="Genome Biol.">
        <title>Genome and low-iron response of an oceanic diatom adapted to chronic iron limitation.</title>
        <authorList>
            <person name="Lommer M."/>
            <person name="Specht M."/>
            <person name="Roy A.S."/>
            <person name="Kraemer L."/>
            <person name="Andreson R."/>
            <person name="Gutowska M.A."/>
            <person name="Wolf J."/>
            <person name="Bergner S.V."/>
            <person name="Schilhabel M.B."/>
            <person name="Klostermeier U.C."/>
            <person name="Beiko R.G."/>
            <person name="Rosenstiel P."/>
            <person name="Hippler M."/>
            <person name="Laroche J."/>
        </authorList>
    </citation>
    <scope>NUCLEOTIDE SEQUENCE [LARGE SCALE GENOMIC DNA]</scope>
    <source>
        <strain evidence="2 3">CCMP1005</strain>
    </source>
</reference>
<feature type="compositionally biased region" description="Basic and acidic residues" evidence="1">
    <location>
        <begin position="392"/>
        <end position="402"/>
    </location>
</feature>
<feature type="compositionally biased region" description="Low complexity" evidence="1">
    <location>
        <begin position="75"/>
        <end position="85"/>
    </location>
</feature>
<feature type="compositionally biased region" description="Acidic residues" evidence="1">
    <location>
        <begin position="234"/>
        <end position="254"/>
    </location>
</feature>
<feature type="region of interest" description="Disordered" evidence="1">
    <location>
        <begin position="158"/>
        <end position="504"/>
    </location>
</feature>
<feature type="compositionally biased region" description="Low complexity" evidence="1">
    <location>
        <begin position="264"/>
        <end position="281"/>
    </location>
</feature>
<feature type="compositionally biased region" description="Low complexity" evidence="1">
    <location>
        <begin position="22"/>
        <end position="45"/>
    </location>
</feature>
<feature type="compositionally biased region" description="Low complexity" evidence="1">
    <location>
        <begin position="453"/>
        <end position="477"/>
    </location>
</feature>
<name>K0RC29_THAOC</name>
<dbReference type="EMBL" id="AGNL01050196">
    <property type="protein sequence ID" value="EJK44087.1"/>
    <property type="molecule type" value="Genomic_DNA"/>
</dbReference>
<keyword evidence="3" id="KW-1185">Reference proteome</keyword>
<evidence type="ECO:0000313" key="3">
    <source>
        <dbReference type="Proteomes" id="UP000266841"/>
    </source>
</evidence>
<feature type="non-terminal residue" evidence="2">
    <location>
        <position position="1"/>
    </location>
</feature>
<accession>K0RC29</accession>
<feature type="compositionally biased region" description="Basic residues" evidence="1">
    <location>
        <begin position="1"/>
        <end position="12"/>
    </location>
</feature>
<feature type="region of interest" description="Disordered" evidence="1">
    <location>
        <begin position="1"/>
        <end position="57"/>
    </location>
</feature>
<proteinExistence type="predicted"/>
<feature type="compositionally biased region" description="Basic and acidic residues" evidence="1">
    <location>
        <begin position="480"/>
        <end position="493"/>
    </location>
</feature>
<feature type="compositionally biased region" description="Polar residues" evidence="1">
    <location>
        <begin position="201"/>
        <end position="213"/>
    </location>
</feature>
<feature type="region of interest" description="Disordered" evidence="1">
    <location>
        <begin position="75"/>
        <end position="98"/>
    </location>
</feature>
<evidence type="ECO:0000256" key="1">
    <source>
        <dbReference type="SAM" id="MobiDB-lite"/>
    </source>
</evidence>